<feature type="transmembrane region" description="Helical" evidence="1">
    <location>
        <begin position="165"/>
        <end position="188"/>
    </location>
</feature>
<keyword evidence="1" id="KW-0812">Transmembrane</keyword>
<protein>
    <submittedName>
        <fullName evidence="2">MptD family putative ECF transporter S component</fullName>
    </submittedName>
</protein>
<keyword evidence="1" id="KW-0472">Membrane</keyword>
<evidence type="ECO:0000313" key="2">
    <source>
        <dbReference type="EMBL" id="WEG36050.1"/>
    </source>
</evidence>
<dbReference type="NCBIfam" id="TIGR02185">
    <property type="entry name" value="Trep_Strep"/>
    <property type="match status" value="1"/>
</dbReference>
<dbReference type="Proteomes" id="UP001220478">
    <property type="component" value="Chromosome"/>
</dbReference>
<feature type="transmembrane region" description="Helical" evidence="1">
    <location>
        <begin position="50"/>
        <end position="68"/>
    </location>
</feature>
<keyword evidence="3" id="KW-1185">Reference proteome</keyword>
<keyword evidence="1" id="KW-1133">Transmembrane helix</keyword>
<reference evidence="2 3" key="1">
    <citation type="submission" date="2023-02" db="EMBL/GenBank/DDBJ databases">
        <title>Novel Oscillospiraceae bacterial genomes.</title>
        <authorList>
            <person name="Srinivasan S."/>
            <person name="Austin M.N."/>
            <person name="Fiedler T.L."/>
            <person name="Strenk S.M."/>
            <person name="Agnew K.J."/>
            <person name="Nagana Gowda G.A."/>
            <person name="Raftery D."/>
            <person name="Beamer M.A."/>
            <person name="Achilles S.L."/>
            <person name="Wiesenfeld H.C."/>
            <person name="Fredricks D.N."/>
            <person name="Hillier S.L."/>
        </authorList>
    </citation>
    <scope>NUCLEOTIDE SEQUENCE [LARGE SCALE GENOMIC DNA]</scope>
    <source>
        <strain evidence="2 3">CHIC02 1186E3-8</strain>
    </source>
</reference>
<proteinExistence type="predicted"/>
<accession>A0ABY8CB49</accession>
<feature type="transmembrane region" description="Helical" evidence="1">
    <location>
        <begin position="126"/>
        <end position="144"/>
    </location>
</feature>
<gene>
    <name evidence="2" type="ORF">PYS61_02460</name>
</gene>
<organism evidence="2 3">
    <name type="scientific">Amygdalobacter indicium</name>
    <dbReference type="NCBI Taxonomy" id="3029272"/>
    <lineage>
        <taxon>Bacteria</taxon>
        <taxon>Bacillati</taxon>
        <taxon>Bacillota</taxon>
        <taxon>Clostridia</taxon>
        <taxon>Eubacteriales</taxon>
        <taxon>Oscillospiraceae</taxon>
        <taxon>Amygdalobacter</taxon>
    </lineage>
</organism>
<dbReference type="InterPro" id="IPR011733">
    <property type="entry name" value="CHP02185_IM"/>
</dbReference>
<evidence type="ECO:0000256" key="1">
    <source>
        <dbReference type="SAM" id="Phobius"/>
    </source>
</evidence>
<dbReference type="RefSeq" id="WP_315572059.1">
    <property type="nucleotide sequence ID" value="NZ_CP118868.1"/>
</dbReference>
<dbReference type="EMBL" id="CP118868">
    <property type="protein sequence ID" value="WEG36050.1"/>
    <property type="molecule type" value="Genomic_DNA"/>
</dbReference>
<evidence type="ECO:0000313" key="3">
    <source>
        <dbReference type="Proteomes" id="UP001220478"/>
    </source>
</evidence>
<feature type="transmembrane region" description="Helical" evidence="1">
    <location>
        <begin position="75"/>
        <end position="106"/>
    </location>
</feature>
<feature type="transmembrane region" description="Helical" evidence="1">
    <location>
        <begin position="21"/>
        <end position="44"/>
    </location>
</feature>
<name>A0ABY8CB49_9FIRM</name>
<sequence length="204" mass="22630">MKQQNNSTTKQQRKSLMLKDLVLIGIFDVIYLVIIMACDCMGIVPIMYLIYPTIAAIIAGPLVLLFMAKEQKMFAFAIFGIIPPALTFLLGNTYVVLVIVIITTLLAEVLRKIGNYSSFTWNTLAYAVYSLWIPGVLSQMIFVRERFLELCKPMGDAYIAQLVQILTWQSLILVTIGAIVGAIIGALIGKKLLKKHFVKAGIVA</sequence>
<dbReference type="Pfam" id="PF09605">
    <property type="entry name" value="Trep_Strep"/>
    <property type="match status" value="1"/>
</dbReference>